<evidence type="ECO:0000313" key="2">
    <source>
        <dbReference type="Proteomes" id="UP001549257"/>
    </source>
</evidence>
<dbReference type="EMBL" id="JBEPSJ010000002">
    <property type="protein sequence ID" value="MET4582602.1"/>
    <property type="molecule type" value="Genomic_DNA"/>
</dbReference>
<reference evidence="1 2" key="1">
    <citation type="submission" date="2024-06" db="EMBL/GenBank/DDBJ databases">
        <title>Sorghum-associated microbial communities from plants grown in Nebraska, USA.</title>
        <authorList>
            <person name="Schachtman D."/>
        </authorList>
    </citation>
    <scope>NUCLEOTIDE SEQUENCE [LARGE SCALE GENOMIC DNA]</scope>
    <source>
        <strain evidence="1 2">2857</strain>
    </source>
</reference>
<name>A0ABV2QNH4_9MICO</name>
<comment type="caution">
    <text evidence="1">The sequence shown here is derived from an EMBL/GenBank/DDBJ whole genome shotgun (WGS) entry which is preliminary data.</text>
</comment>
<keyword evidence="2" id="KW-1185">Reference proteome</keyword>
<evidence type="ECO:0000313" key="1">
    <source>
        <dbReference type="EMBL" id="MET4582602.1"/>
    </source>
</evidence>
<dbReference type="RefSeq" id="WP_354024784.1">
    <property type="nucleotide sequence ID" value="NZ_JBEPSJ010000002.1"/>
</dbReference>
<gene>
    <name evidence="1" type="ORF">ABIE21_002112</name>
</gene>
<proteinExistence type="predicted"/>
<organism evidence="1 2">
    <name type="scientific">Conyzicola nivalis</name>
    <dbReference type="NCBI Taxonomy" id="1477021"/>
    <lineage>
        <taxon>Bacteria</taxon>
        <taxon>Bacillati</taxon>
        <taxon>Actinomycetota</taxon>
        <taxon>Actinomycetes</taxon>
        <taxon>Micrococcales</taxon>
        <taxon>Microbacteriaceae</taxon>
        <taxon>Conyzicola</taxon>
    </lineage>
</organism>
<sequence length="121" mass="12237">MKSITLASGTLVTGDAVAASLLDYVSSASPSSHSISVDIPVLEADGTVGTHTITLSAAAQIDVADAYPDTDEGARFPAPELPVADDVMVAVVPTEGSDEAGDDFNAASAEIDRVLDESDDS</sequence>
<dbReference type="Proteomes" id="UP001549257">
    <property type="component" value="Unassembled WGS sequence"/>
</dbReference>
<protein>
    <submittedName>
        <fullName evidence="1">Uncharacterized protein</fullName>
    </submittedName>
</protein>
<accession>A0ABV2QNH4</accession>